<proteinExistence type="inferred from homology"/>
<dbReference type="SUPFAM" id="SSF52833">
    <property type="entry name" value="Thioredoxin-like"/>
    <property type="match status" value="1"/>
</dbReference>
<dbReference type="Proteomes" id="UP000769528">
    <property type="component" value="Unassembled WGS sequence"/>
</dbReference>
<reference evidence="8" key="1">
    <citation type="journal article" date="2021" name="Open Biol.">
        <title>Shared evolutionary footprints suggest mitochondrial oxidative damage underlies multiple complex I losses in fungi.</title>
        <authorList>
            <person name="Schikora-Tamarit M.A."/>
            <person name="Marcet-Houben M."/>
            <person name="Nosek J."/>
            <person name="Gabaldon T."/>
        </authorList>
    </citation>
    <scope>NUCLEOTIDE SEQUENCE</scope>
    <source>
        <strain evidence="8">CBS6341</strain>
    </source>
</reference>
<comment type="similarity">
    <text evidence="1">Belongs to the peroxiredoxin family. Prx5 subfamily.</text>
</comment>
<feature type="domain" description="Thioredoxin" evidence="7">
    <location>
        <begin position="4"/>
        <end position="166"/>
    </location>
</feature>
<dbReference type="PROSITE" id="PS51352">
    <property type="entry name" value="THIOREDOXIN_2"/>
    <property type="match status" value="1"/>
</dbReference>
<dbReference type="PANTHER" id="PTHR10430:SF16">
    <property type="entry name" value="PEROXIREDOXIN-5, MITOCHONDRIAL"/>
    <property type="match status" value="1"/>
</dbReference>
<name>A0A9P8TIC5_9ASCO</name>
<evidence type="ECO:0000256" key="1">
    <source>
        <dbReference type="ARBA" id="ARBA00010505"/>
    </source>
</evidence>
<dbReference type="GO" id="GO:0005777">
    <property type="term" value="C:peroxisome"/>
    <property type="evidence" value="ECO:0007669"/>
    <property type="project" value="TreeGrafter"/>
</dbReference>
<keyword evidence="2" id="KW-0575">Peroxidase</keyword>
<dbReference type="GO" id="GO:0008379">
    <property type="term" value="F:thioredoxin peroxidase activity"/>
    <property type="evidence" value="ECO:0007669"/>
    <property type="project" value="InterPro"/>
</dbReference>
<evidence type="ECO:0000256" key="6">
    <source>
        <dbReference type="PIRSR" id="PIRSR637944-1"/>
    </source>
</evidence>
<dbReference type="InterPro" id="IPR037944">
    <property type="entry name" value="PRX5-like"/>
</dbReference>
<evidence type="ECO:0000259" key="7">
    <source>
        <dbReference type="PROSITE" id="PS51352"/>
    </source>
</evidence>
<dbReference type="AlphaFoldDB" id="A0A9P8TIC5"/>
<keyword evidence="9" id="KW-1185">Reference proteome</keyword>
<evidence type="ECO:0000256" key="4">
    <source>
        <dbReference type="ARBA" id="ARBA00023002"/>
    </source>
</evidence>
<accession>A0A9P8TIC5</accession>
<organism evidence="8 9">
    <name type="scientific">Wickerhamomyces mucosus</name>
    <dbReference type="NCBI Taxonomy" id="1378264"/>
    <lineage>
        <taxon>Eukaryota</taxon>
        <taxon>Fungi</taxon>
        <taxon>Dikarya</taxon>
        <taxon>Ascomycota</taxon>
        <taxon>Saccharomycotina</taxon>
        <taxon>Saccharomycetes</taxon>
        <taxon>Phaffomycetales</taxon>
        <taxon>Wickerhamomycetaceae</taxon>
        <taxon>Wickerhamomyces</taxon>
    </lineage>
</organism>
<keyword evidence="3" id="KW-0049">Antioxidant</keyword>
<keyword evidence="5" id="KW-0676">Redox-active center</keyword>
<dbReference type="InterPro" id="IPR013740">
    <property type="entry name" value="Redoxin"/>
</dbReference>
<keyword evidence="4" id="KW-0560">Oxidoreductase</keyword>
<sequence length="166" mass="17987">MTITKGSKVDPTYSFQYIDAKSKEPASISTAELEKGLYVLVGVPAAFSPPCSEQHLPSYIANVDTFAERGAKILVIDTDNLFANRAWSKSFNVDDKQDKILFVSDVGGKYLKSIGLTTNEVGPLGEVSARFAAVVKDGVFFYVGKEESVGFVDASSAEKLLAEYIK</sequence>
<dbReference type="GO" id="GO:0042744">
    <property type="term" value="P:hydrogen peroxide catabolic process"/>
    <property type="evidence" value="ECO:0007669"/>
    <property type="project" value="TreeGrafter"/>
</dbReference>
<evidence type="ECO:0000256" key="3">
    <source>
        <dbReference type="ARBA" id="ARBA00022862"/>
    </source>
</evidence>
<dbReference type="GO" id="GO:0034599">
    <property type="term" value="P:cellular response to oxidative stress"/>
    <property type="evidence" value="ECO:0007669"/>
    <property type="project" value="InterPro"/>
</dbReference>
<dbReference type="PANTHER" id="PTHR10430">
    <property type="entry name" value="PEROXIREDOXIN"/>
    <property type="match status" value="1"/>
</dbReference>
<dbReference type="GO" id="GO:0005739">
    <property type="term" value="C:mitochondrion"/>
    <property type="evidence" value="ECO:0007669"/>
    <property type="project" value="TreeGrafter"/>
</dbReference>
<evidence type="ECO:0000313" key="9">
    <source>
        <dbReference type="Proteomes" id="UP000769528"/>
    </source>
</evidence>
<evidence type="ECO:0000256" key="5">
    <source>
        <dbReference type="ARBA" id="ARBA00023284"/>
    </source>
</evidence>
<gene>
    <name evidence="8" type="ORF">WICMUC_000951</name>
</gene>
<comment type="caution">
    <text evidence="8">The sequence shown here is derived from an EMBL/GenBank/DDBJ whole genome shotgun (WGS) entry which is preliminary data.</text>
</comment>
<protein>
    <recommendedName>
        <fullName evidence="7">Thioredoxin domain-containing protein</fullName>
    </recommendedName>
</protein>
<dbReference type="GO" id="GO:0045454">
    <property type="term" value="P:cell redox homeostasis"/>
    <property type="evidence" value="ECO:0007669"/>
    <property type="project" value="TreeGrafter"/>
</dbReference>
<evidence type="ECO:0000256" key="2">
    <source>
        <dbReference type="ARBA" id="ARBA00022559"/>
    </source>
</evidence>
<reference evidence="8" key="2">
    <citation type="submission" date="2021-01" db="EMBL/GenBank/DDBJ databases">
        <authorList>
            <person name="Schikora-Tamarit M.A."/>
        </authorList>
    </citation>
    <scope>NUCLEOTIDE SEQUENCE</scope>
    <source>
        <strain evidence="8">CBS6341</strain>
    </source>
</reference>
<evidence type="ECO:0000313" key="8">
    <source>
        <dbReference type="EMBL" id="KAH3679461.1"/>
    </source>
</evidence>
<dbReference type="InterPro" id="IPR013766">
    <property type="entry name" value="Thioredoxin_domain"/>
</dbReference>
<dbReference type="Gene3D" id="3.40.30.10">
    <property type="entry name" value="Glutaredoxin"/>
    <property type="match status" value="1"/>
</dbReference>
<dbReference type="EMBL" id="JAEUBF010000309">
    <property type="protein sequence ID" value="KAH3679461.1"/>
    <property type="molecule type" value="Genomic_DNA"/>
</dbReference>
<feature type="active site" description="Cysteine sulfenic acid (-SOH) intermediate" evidence="6">
    <location>
        <position position="51"/>
    </location>
</feature>
<dbReference type="OrthoDB" id="1882547at2759"/>
<dbReference type="Pfam" id="PF08534">
    <property type="entry name" value="Redoxin"/>
    <property type="match status" value="1"/>
</dbReference>
<dbReference type="InterPro" id="IPR036249">
    <property type="entry name" value="Thioredoxin-like_sf"/>
</dbReference>